<dbReference type="PANTHER" id="PTHR31908">
    <property type="entry name" value="PROTEIN CROWDED NUCLEI 4"/>
    <property type="match status" value="1"/>
</dbReference>
<dbReference type="InParanoid" id="B9SJ00"/>
<gene>
    <name evidence="7" type="ORF">RCOM_0597440</name>
</gene>
<dbReference type="eggNOG" id="ENOG502QUGA">
    <property type="taxonomic scope" value="Eukaryota"/>
</dbReference>
<feature type="compositionally biased region" description="Basic and acidic residues" evidence="6">
    <location>
        <begin position="1054"/>
        <end position="1063"/>
    </location>
</feature>
<evidence type="ECO:0000256" key="2">
    <source>
        <dbReference type="ARBA" id="ARBA00023242"/>
    </source>
</evidence>
<keyword evidence="1 5" id="KW-0175">Coiled coil</keyword>
<dbReference type="AlphaFoldDB" id="B9SJ00"/>
<comment type="subcellular location">
    <subcellularLocation>
        <location evidence="3">Nucleus lamina</location>
    </subcellularLocation>
</comment>
<evidence type="ECO:0000256" key="1">
    <source>
        <dbReference type="ARBA" id="ARBA00023054"/>
    </source>
</evidence>
<organism evidence="7 8">
    <name type="scientific">Ricinus communis</name>
    <name type="common">Castor bean</name>
    <dbReference type="NCBI Taxonomy" id="3988"/>
    <lineage>
        <taxon>Eukaryota</taxon>
        <taxon>Viridiplantae</taxon>
        <taxon>Streptophyta</taxon>
        <taxon>Embryophyta</taxon>
        <taxon>Tracheophyta</taxon>
        <taxon>Spermatophyta</taxon>
        <taxon>Magnoliopsida</taxon>
        <taxon>eudicotyledons</taxon>
        <taxon>Gunneridae</taxon>
        <taxon>Pentapetalae</taxon>
        <taxon>rosids</taxon>
        <taxon>fabids</taxon>
        <taxon>Malpighiales</taxon>
        <taxon>Euphorbiaceae</taxon>
        <taxon>Acalyphoideae</taxon>
        <taxon>Acalypheae</taxon>
        <taxon>Ricinus</taxon>
    </lineage>
</organism>
<protein>
    <submittedName>
        <fullName evidence="7">DNA double-strand break repair rad50 ATPase, putative</fullName>
    </submittedName>
</protein>
<evidence type="ECO:0000256" key="4">
    <source>
        <dbReference type="ARBA" id="ARBA00024208"/>
    </source>
</evidence>
<feature type="compositionally biased region" description="Polar residues" evidence="6">
    <location>
        <begin position="12"/>
        <end position="33"/>
    </location>
</feature>
<comment type="similarity">
    <text evidence="4">Belongs to the CRWN family.</text>
</comment>
<name>B9SJ00_RICCO</name>
<accession>B9SJ00</accession>
<feature type="region of interest" description="Disordered" evidence="6">
    <location>
        <begin position="1"/>
        <end position="33"/>
    </location>
</feature>
<dbReference type="FunCoup" id="B9SJ00">
    <property type="interactions" value="1208"/>
</dbReference>
<proteinExistence type="inferred from homology"/>
<dbReference type="GO" id="GO:0005652">
    <property type="term" value="C:nuclear lamina"/>
    <property type="evidence" value="ECO:0007669"/>
    <property type="project" value="UniProtKB-SubCell"/>
</dbReference>
<keyword evidence="8" id="KW-1185">Reference proteome</keyword>
<sequence>MFTPQRKVWSGWSLTPRSEKTGSGSDSKMNGLNNVNSGDASVLKGKSVAFAEPVTPNGVGLALDGDDVGLVEKISKLENELFDYQYNMGILLIEKKEWTSKYEELKQAIREATDALKREQAAHLIAISDAERREENLRKALGVEKQCVLDLEKAVREMRSENAELKFTADSKLAEANALIISVEEKSLEVESKLHAADAKLAEVSRKSSEIDRKSQDVESRESALRRERISFIAEKEAHESTLSRQREDLREWERKLQEGEERISKGQRIINQREERANENDRILKQKEKDLEEAQKKIDEAEVVLKNKEDEMTIRLANLTLKEKEFDATGKKLEMKEEKLRSLEESLNDREKVEIQKLIDEHTAILEVKKREFELEADQKRKSLDEELKNKVNEVEKKEAEIKHMEDKVLKREQALDKKLDKLKEKEKEFESKSKALKEKEKTIKSEEKNLENEKRQLNSDKENFLNLKAELEKIRAANEEQLLKIREEKDQLKVNEEERVEYVRLQSELKEEIEKCRLQEQLFLKEVEDLKQQKENFEREWDDLDEKRVEIEKQLKSISEQREKFEKQKASEEERIKHEKQNVEDYVIREREALEIAKESFEANMEHERSALAEKALSERQQMLHEFELQKSELGNDLQIKQEGMEKVLQEKEKLFEEEKERELKNINFLRDLARREMEEMKFERLRIEKERQEIEENKKHLQEQQLEMRDDIDKLGDLSKKLKDHREQFVKEKERFILFVEQHKSCKNCGEITSEFVLSDLISSQEIEKAVLLPNQGLIQSATGNCNQNLAATAVQDNDISPSAGRSASPVSWLRKCTSKIFSFSPGNKMEPAAVQNLTAPLLAEDREEPSKRLDFTAHEPELSFTIGNDSLDVQRIQSDSSIREAEAVQDFSIDDKSNINNEAIQVPEGTQPSNVKLGRQIHKRGRPRVSRTRSMKAVVQDAKAILGESLELNTETEDSSHLKAESRGESNLADEKISRNARKRKSTRASQNTVSEHGDGDGDESEGHSDSITAGKRRKRQQKVAIVQTPGEKRYNLRRPKKGAKPLSDIGREDKEEGGVRGPTSTGIASENGGNARFEQLEVVSDTDADSTRNLVEYAALSEEVNGTPDEGGEFGVAEEYRSESHRGDEDDEEDEDEDESVHPGEASIGKKLWTFFTT</sequence>
<evidence type="ECO:0000256" key="6">
    <source>
        <dbReference type="SAM" id="MobiDB-lite"/>
    </source>
</evidence>
<keyword evidence="2" id="KW-0539">Nucleus</keyword>
<evidence type="ECO:0000313" key="7">
    <source>
        <dbReference type="EMBL" id="EEF36393.1"/>
    </source>
</evidence>
<feature type="coiled-coil region" evidence="5">
    <location>
        <begin position="644"/>
        <end position="738"/>
    </location>
</feature>
<dbReference type="InterPro" id="IPR040418">
    <property type="entry name" value="CRWN"/>
</dbReference>
<dbReference type="GO" id="GO:0006997">
    <property type="term" value="P:nucleus organization"/>
    <property type="evidence" value="ECO:0007669"/>
    <property type="project" value="InterPro"/>
</dbReference>
<feature type="region of interest" description="Disordered" evidence="6">
    <location>
        <begin position="1106"/>
        <end position="1155"/>
    </location>
</feature>
<feature type="compositionally biased region" description="Basic and acidic residues" evidence="6">
    <location>
        <begin position="1000"/>
        <end position="1013"/>
    </location>
</feature>
<dbReference type="PANTHER" id="PTHR31908:SF11">
    <property type="entry name" value="PROTEIN CROWDED NUCLEI 1"/>
    <property type="match status" value="1"/>
</dbReference>
<dbReference type="EMBL" id="EQ973978">
    <property type="protein sequence ID" value="EEF36393.1"/>
    <property type="molecule type" value="Genomic_DNA"/>
</dbReference>
<evidence type="ECO:0000256" key="3">
    <source>
        <dbReference type="ARBA" id="ARBA00024186"/>
    </source>
</evidence>
<evidence type="ECO:0000313" key="8">
    <source>
        <dbReference type="Proteomes" id="UP000008311"/>
    </source>
</evidence>
<dbReference type="Proteomes" id="UP000008311">
    <property type="component" value="Unassembled WGS sequence"/>
</dbReference>
<evidence type="ECO:0000256" key="5">
    <source>
        <dbReference type="SAM" id="Coils"/>
    </source>
</evidence>
<feature type="compositionally biased region" description="Polar residues" evidence="6">
    <location>
        <begin position="1067"/>
        <end position="1077"/>
    </location>
</feature>
<dbReference type="STRING" id="3988.B9SJ00"/>
<feature type="compositionally biased region" description="Basic and acidic residues" evidence="6">
    <location>
        <begin position="962"/>
        <end position="982"/>
    </location>
</feature>
<feature type="coiled-coil region" evidence="5">
    <location>
        <begin position="95"/>
        <end position="122"/>
    </location>
</feature>
<feature type="compositionally biased region" description="Basic and acidic residues" evidence="6">
    <location>
        <begin position="1123"/>
        <end position="1133"/>
    </location>
</feature>
<feature type="region of interest" description="Disordered" evidence="6">
    <location>
        <begin position="954"/>
        <end position="1080"/>
    </location>
</feature>
<reference evidence="8" key="1">
    <citation type="journal article" date="2010" name="Nat. Biotechnol.">
        <title>Draft genome sequence of the oilseed species Ricinus communis.</title>
        <authorList>
            <person name="Chan A.P."/>
            <person name="Crabtree J."/>
            <person name="Zhao Q."/>
            <person name="Lorenzi H."/>
            <person name="Orvis J."/>
            <person name="Puiu D."/>
            <person name="Melake-Berhan A."/>
            <person name="Jones K.M."/>
            <person name="Redman J."/>
            <person name="Chen G."/>
            <person name="Cahoon E.B."/>
            <person name="Gedil M."/>
            <person name="Stanke M."/>
            <person name="Haas B.J."/>
            <person name="Wortman J.R."/>
            <person name="Fraser-Liggett C.M."/>
            <person name="Ravel J."/>
            <person name="Rabinowicz P.D."/>
        </authorList>
    </citation>
    <scope>NUCLEOTIDE SEQUENCE [LARGE SCALE GENOMIC DNA]</scope>
    <source>
        <strain evidence="8">cv. Hale</strain>
    </source>
</reference>
<feature type="coiled-coil region" evidence="5">
    <location>
        <begin position="236"/>
        <end position="613"/>
    </location>
</feature>
<feature type="compositionally biased region" description="Acidic residues" evidence="6">
    <location>
        <begin position="1134"/>
        <end position="1144"/>
    </location>
</feature>
<dbReference type="OMA" id="QEAHEST"/>